<dbReference type="Pfam" id="PF13843">
    <property type="entry name" value="DDE_Tnp_1_7"/>
    <property type="match status" value="1"/>
</dbReference>
<organism evidence="2 3">
    <name type="scientific">Anopheles minimus</name>
    <dbReference type="NCBI Taxonomy" id="112268"/>
    <lineage>
        <taxon>Eukaryota</taxon>
        <taxon>Metazoa</taxon>
        <taxon>Ecdysozoa</taxon>
        <taxon>Arthropoda</taxon>
        <taxon>Hexapoda</taxon>
        <taxon>Insecta</taxon>
        <taxon>Pterygota</taxon>
        <taxon>Neoptera</taxon>
        <taxon>Endopterygota</taxon>
        <taxon>Diptera</taxon>
        <taxon>Nematocera</taxon>
        <taxon>Culicoidea</taxon>
        <taxon>Culicidae</taxon>
        <taxon>Anophelinae</taxon>
        <taxon>Anopheles</taxon>
    </lineage>
</organism>
<dbReference type="EnsemblMetazoa" id="AMIN006607-RA">
    <property type="protein sequence ID" value="AMIN006607-PA"/>
    <property type="gene ID" value="AMIN006607"/>
</dbReference>
<reference evidence="2" key="2">
    <citation type="submission" date="2020-05" db="UniProtKB">
        <authorList>
            <consortium name="EnsemblMetazoa"/>
        </authorList>
    </citation>
    <scope>IDENTIFICATION</scope>
    <source>
        <strain evidence="2">MINIMUS1</strain>
    </source>
</reference>
<sequence length="168" mass="19794">MSLNKIAVLRLNKTNENSTKQRWKPTTSEEIKKIIALLIWMGLVQTPLKKGWSTDPIYDFPLSRRTMPRNRFEALLSNLHFANNEAIEDYGRLRKVLPLVEKLTATYTQKTFLLMRQWFPEEDFLYFGSTFEQSPIRMKDTPGPCQFILEKNPPKKDKLVLRKKFVSN</sequence>
<dbReference type="PANTHER" id="PTHR46599:SF3">
    <property type="entry name" value="PIGGYBAC TRANSPOSABLE ELEMENT-DERIVED PROTEIN 4"/>
    <property type="match status" value="1"/>
</dbReference>
<name>A0A182W8D3_9DIPT</name>
<protein>
    <submittedName>
        <fullName evidence="2">DDE_Tnp_1_7 domain-containing protein</fullName>
    </submittedName>
</protein>
<evidence type="ECO:0000313" key="3">
    <source>
        <dbReference type="Proteomes" id="UP000075920"/>
    </source>
</evidence>
<dbReference type="VEuPathDB" id="VectorBase:AMIN006607"/>
<dbReference type="PANTHER" id="PTHR46599">
    <property type="entry name" value="PIGGYBAC TRANSPOSABLE ELEMENT-DERIVED PROTEIN 4"/>
    <property type="match status" value="1"/>
</dbReference>
<reference evidence="3" key="1">
    <citation type="submission" date="2013-03" db="EMBL/GenBank/DDBJ databases">
        <title>The Genome Sequence of Anopheles minimus MINIMUS1.</title>
        <authorList>
            <consortium name="The Broad Institute Genomics Platform"/>
            <person name="Neafsey D.E."/>
            <person name="Walton C."/>
            <person name="Walker B."/>
            <person name="Young S.K."/>
            <person name="Zeng Q."/>
            <person name="Gargeya S."/>
            <person name="Fitzgerald M."/>
            <person name="Haas B."/>
            <person name="Abouelleil A."/>
            <person name="Allen A.W."/>
            <person name="Alvarado L."/>
            <person name="Arachchi H.M."/>
            <person name="Berlin A.M."/>
            <person name="Chapman S.B."/>
            <person name="Gainer-Dewar J."/>
            <person name="Goldberg J."/>
            <person name="Griggs A."/>
            <person name="Gujja S."/>
            <person name="Hansen M."/>
            <person name="Howarth C."/>
            <person name="Imamovic A."/>
            <person name="Ireland A."/>
            <person name="Larimer J."/>
            <person name="McCowan C."/>
            <person name="Murphy C."/>
            <person name="Pearson M."/>
            <person name="Poon T.W."/>
            <person name="Priest M."/>
            <person name="Roberts A."/>
            <person name="Saif S."/>
            <person name="Shea T."/>
            <person name="Sisk P."/>
            <person name="Sykes S."/>
            <person name="Wortman J."/>
            <person name="Nusbaum C."/>
            <person name="Birren B."/>
        </authorList>
    </citation>
    <scope>NUCLEOTIDE SEQUENCE [LARGE SCALE GENOMIC DNA]</scope>
    <source>
        <strain evidence="3">MINIMUS1</strain>
    </source>
</reference>
<dbReference type="InterPro" id="IPR029526">
    <property type="entry name" value="PGBD"/>
</dbReference>
<proteinExistence type="predicted"/>
<keyword evidence="3" id="KW-1185">Reference proteome</keyword>
<evidence type="ECO:0000313" key="2">
    <source>
        <dbReference type="EnsemblMetazoa" id="AMIN006607-PA"/>
    </source>
</evidence>
<dbReference type="AlphaFoldDB" id="A0A182W8D3"/>
<evidence type="ECO:0000259" key="1">
    <source>
        <dbReference type="Pfam" id="PF13843"/>
    </source>
</evidence>
<feature type="domain" description="PiggyBac transposable element-derived protein" evidence="1">
    <location>
        <begin position="11"/>
        <end position="109"/>
    </location>
</feature>
<dbReference type="STRING" id="112268.A0A182W8D3"/>
<dbReference type="Proteomes" id="UP000075920">
    <property type="component" value="Unassembled WGS sequence"/>
</dbReference>
<accession>A0A182W8D3</accession>